<gene>
    <name evidence="3" type="ORF">ABB26_14845</name>
</gene>
<dbReference type="Pfam" id="PF02120">
    <property type="entry name" value="Flg_hook"/>
    <property type="match status" value="1"/>
</dbReference>
<reference evidence="3 4" key="1">
    <citation type="submission" date="2015-05" db="EMBL/GenBank/DDBJ databases">
        <title>Genome sequencing and analysis of members of genus Stenotrophomonas.</title>
        <authorList>
            <person name="Patil P.P."/>
            <person name="Midha S."/>
            <person name="Patil P.B."/>
        </authorList>
    </citation>
    <scope>NUCLEOTIDE SEQUENCE [LARGE SCALE GENOMIC DNA]</scope>
    <source>
        <strain evidence="3 4">DSM 18929</strain>
    </source>
</reference>
<keyword evidence="4" id="KW-1185">Reference proteome</keyword>
<accession>A0A0R0BYZ3</accession>
<evidence type="ECO:0000259" key="2">
    <source>
        <dbReference type="Pfam" id="PF02120"/>
    </source>
</evidence>
<name>A0A0R0BYZ3_9GAMM</name>
<comment type="caution">
    <text evidence="3">The sequence shown here is derived from an EMBL/GenBank/DDBJ whole genome shotgun (WGS) entry which is preliminary data.</text>
</comment>
<evidence type="ECO:0000313" key="3">
    <source>
        <dbReference type="EMBL" id="KRG62972.1"/>
    </source>
</evidence>
<dbReference type="EMBL" id="LDJI01000027">
    <property type="protein sequence ID" value="KRG62972.1"/>
    <property type="molecule type" value="Genomic_DNA"/>
</dbReference>
<feature type="region of interest" description="Disordered" evidence="1">
    <location>
        <begin position="116"/>
        <end position="138"/>
    </location>
</feature>
<feature type="compositionally biased region" description="Gly residues" evidence="1">
    <location>
        <begin position="318"/>
        <end position="330"/>
    </location>
</feature>
<feature type="region of interest" description="Disordered" evidence="1">
    <location>
        <begin position="305"/>
        <end position="345"/>
    </location>
</feature>
<dbReference type="InterPro" id="IPR052563">
    <property type="entry name" value="FliK"/>
</dbReference>
<sequence length="357" mass="35910">MSVGSGNAETGNGPRTNGNAGSKSKSGFDALLQDSPATQRSDKPSPPAGQDTKPSQPSSASDETRSSESEDAVPAAPANGQDDNADTGQQADEAPWPPLGLSAMLLPAPEAAPAPIVPPAAAAQGDTRPGSNPALPGVATTLPATAAITAAQAPAADSAEPLPAALTAAIAQGADDAASSKLDIAESPAPTTFNALLQNPALHELRATAAGGSVPPPTATPDINSGDFDETFGARVGWMADQKIGHAHIRITPHDLGLVEVKLQLDGDRVHASFSSAHADVRHALESSLPRLREMLGEQGLQLAQADVGQQPTSQQQGGDGQAASGGGFADGQDPAVDMPAPSTQTLRMRGLLDAYA</sequence>
<organism evidence="3 4">
    <name type="scientific">Stenotrophomonas humi</name>
    <dbReference type="NCBI Taxonomy" id="405444"/>
    <lineage>
        <taxon>Bacteria</taxon>
        <taxon>Pseudomonadati</taxon>
        <taxon>Pseudomonadota</taxon>
        <taxon>Gammaproteobacteria</taxon>
        <taxon>Lysobacterales</taxon>
        <taxon>Lysobacteraceae</taxon>
        <taxon>Stenotrophomonas</taxon>
    </lineage>
</organism>
<dbReference type="PANTHER" id="PTHR37533">
    <property type="entry name" value="FLAGELLAR HOOK-LENGTH CONTROL PROTEIN"/>
    <property type="match status" value="1"/>
</dbReference>
<dbReference type="InterPro" id="IPR021136">
    <property type="entry name" value="Flagellar_hook_control-like_C"/>
</dbReference>
<feature type="region of interest" description="Disordered" evidence="1">
    <location>
        <begin position="1"/>
        <end position="102"/>
    </location>
</feature>
<dbReference type="CDD" id="cd17470">
    <property type="entry name" value="T3SS_Flik_C"/>
    <property type="match status" value="1"/>
</dbReference>
<dbReference type="InterPro" id="IPR038610">
    <property type="entry name" value="FliK-like_C_sf"/>
</dbReference>
<dbReference type="PANTHER" id="PTHR37533:SF2">
    <property type="entry name" value="FLAGELLAR HOOK-LENGTH CONTROL PROTEIN"/>
    <property type="match status" value="1"/>
</dbReference>
<proteinExistence type="predicted"/>
<protein>
    <recommendedName>
        <fullName evidence="2">Flagellar hook-length control protein-like C-terminal domain-containing protein</fullName>
    </recommendedName>
</protein>
<dbReference type="Gene3D" id="3.30.750.140">
    <property type="match status" value="1"/>
</dbReference>
<dbReference type="PATRIC" id="fig|405444.3.peg.2074"/>
<evidence type="ECO:0000256" key="1">
    <source>
        <dbReference type="SAM" id="MobiDB-lite"/>
    </source>
</evidence>
<feature type="compositionally biased region" description="Polar residues" evidence="1">
    <location>
        <begin position="1"/>
        <end position="25"/>
    </location>
</feature>
<evidence type="ECO:0000313" key="4">
    <source>
        <dbReference type="Proteomes" id="UP000050864"/>
    </source>
</evidence>
<dbReference type="Proteomes" id="UP000050864">
    <property type="component" value="Unassembled WGS sequence"/>
</dbReference>
<feature type="domain" description="Flagellar hook-length control protein-like C-terminal" evidence="2">
    <location>
        <begin position="235"/>
        <end position="317"/>
    </location>
</feature>
<dbReference type="AlphaFoldDB" id="A0A0R0BYZ3"/>
<dbReference type="STRING" id="405444.ABB26_14845"/>